<dbReference type="InterPro" id="IPR010618">
    <property type="entry name" value="RPF"/>
</dbReference>
<keyword evidence="5" id="KW-1133">Transmembrane helix</keyword>
<keyword evidence="2" id="KW-0732">Signal</keyword>
<dbReference type="SUPFAM" id="SSF53955">
    <property type="entry name" value="Lysozyme-like"/>
    <property type="match status" value="1"/>
</dbReference>
<dbReference type="Pfam" id="PF03990">
    <property type="entry name" value="DUF348"/>
    <property type="match status" value="3"/>
</dbReference>
<dbReference type="RefSeq" id="WP_345031828.1">
    <property type="nucleotide sequence ID" value="NZ_BAABGL010000015.1"/>
</dbReference>
<comment type="caution">
    <text evidence="7">The sequence shown here is derived from an EMBL/GenBank/DDBJ whole genome shotgun (WGS) entry which is preliminary data.</text>
</comment>
<dbReference type="Proteomes" id="UP001500642">
    <property type="component" value="Unassembled WGS sequence"/>
</dbReference>
<dbReference type="Gene3D" id="2.20.230.10">
    <property type="entry name" value="Resuscitation-promoting factor rpfb"/>
    <property type="match status" value="1"/>
</dbReference>
<evidence type="ECO:0000256" key="5">
    <source>
        <dbReference type="SAM" id="Phobius"/>
    </source>
</evidence>
<keyword evidence="3" id="KW-0378">Hydrolase</keyword>
<dbReference type="InterPro" id="IPR023346">
    <property type="entry name" value="Lysozyme-like_dom_sf"/>
</dbReference>
<organism evidence="7 8">
    <name type="scientific">Brevibacterium pityocampae</name>
    <dbReference type="NCBI Taxonomy" id="506594"/>
    <lineage>
        <taxon>Bacteria</taxon>
        <taxon>Bacillati</taxon>
        <taxon>Actinomycetota</taxon>
        <taxon>Actinomycetes</taxon>
        <taxon>Micrococcales</taxon>
        <taxon>Brevibacteriaceae</taxon>
        <taxon>Brevibacterium</taxon>
    </lineage>
</organism>
<dbReference type="EMBL" id="BAABGL010000015">
    <property type="protein sequence ID" value="GAA4392142.1"/>
    <property type="molecule type" value="Genomic_DNA"/>
</dbReference>
<reference evidence="8" key="1">
    <citation type="journal article" date="2019" name="Int. J. Syst. Evol. Microbiol.">
        <title>The Global Catalogue of Microorganisms (GCM) 10K type strain sequencing project: providing services to taxonomists for standard genome sequencing and annotation.</title>
        <authorList>
            <consortium name="The Broad Institute Genomics Platform"/>
            <consortium name="The Broad Institute Genome Sequencing Center for Infectious Disease"/>
            <person name="Wu L."/>
            <person name="Ma J."/>
        </authorList>
    </citation>
    <scope>NUCLEOTIDE SEQUENCE [LARGE SCALE GENOMIC DNA]</scope>
    <source>
        <strain evidence="8">JCM 17808</strain>
    </source>
</reference>
<dbReference type="InterPro" id="IPR051933">
    <property type="entry name" value="Resuscitation_pf_RpfB"/>
</dbReference>
<evidence type="ECO:0000256" key="2">
    <source>
        <dbReference type="ARBA" id="ARBA00022729"/>
    </source>
</evidence>
<dbReference type="InterPro" id="IPR011098">
    <property type="entry name" value="G5_dom"/>
</dbReference>
<evidence type="ECO:0000259" key="6">
    <source>
        <dbReference type="PROSITE" id="PS51109"/>
    </source>
</evidence>
<gene>
    <name evidence="7" type="ORF">GCM10023167_20070</name>
</gene>
<accession>A0ABP8JK68</accession>
<keyword evidence="5" id="KW-0812">Transmembrane</keyword>
<feature type="region of interest" description="Disordered" evidence="4">
    <location>
        <begin position="276"/>
        <end position="352"/>
    </location>
</feature>
<keyword evidence="5" id="KW-0472">Membrane</keyword>
<dbReference type="Pfam" id="PF06737">
    <property type="entry name" value="Transglycosylas"/>
    <property type="match status" value="1"/>
</dbReference>
<dbReference type="CDD" id="cd13925">
    <property type="entry name" value="RPF"/>
    <property type="match status" value="1"/>
</dbReference>
<comment type="similarity">
    <text evidence="1">Belongs to the transglycosylase family. Rpf subfamily.</text>
</comment>
<evidence type="ECO:0000313" key="7">
    <source>
        <dbReference type="EMBL" id="GAA4392142.1"/>
    </source>
</evidence>
<dbReference type="Gene3D" id="1.10.530.10">
    <property type="match status" value="1"/>
</dbReference>
<evidence type="ECO:0000256" key="3">
    <source>
        <dbReference type="ARBA" id="ARBA00022801"/>
    </source>
</evidence>
<evidence type="ECO:0000256" key="4">
    <source>
        <dbReference type="SAM" id="MobiDB-lite"/>
    </source>
</evidence>
<feature type="compositionally biased region" description="Basic and acidic residues" evidence="4">
    <location>
        <begin position="288"/>
        <end position="332"/>
    </location>
</feature>
<dbReference type="InterPro" id="IPR007137">
    <property type="entry name" value="DUF348"/>
</dbReference>
<keyword evidence="8" id="KW-1185">Reference proteome</keyword>
<sequence>MHSILRNRKVQIAGQAVVITALVGGAGSFVALNKSVNLTVDGQSEQVRTFGSTVGDVLAAQGLEVDERDAVQPGADTRIERDMNIVLNTAKDLDLTVDGIALDEWTTANTVGQALADLGVEAEGAEVSLPLDETLTEDGATVDVVTPKGVTVVADGEQKIVEATAATVSEVLSEAGIEVAGEDIVSAPLTAPVTDGQVLDVLRVKSETKSVEEKIEKKTTVKESASLDRGETKVEEKGKDGVREVVYDIRTVDGAEVKKEKVSEKVVAEPVDAVVVKGTRAPEPTPAPERDSSSDSKKDSQDSTGGSEKKKDSQDSTGGSEKKKDSSKKTDSDEGGNSGKKAPDVDDGSVWDRLAQCESGGNWSINTGNSYYGGLQFSSQTWKGFGGGKYAPNAHQATREQQIDIAKKVQKQQGWGAWPACTRKLGIR</sequence>
<proteinExistence type="inferred from homology"/>
<feature type="domain" description="G5" evidence="6">
    <location>
        <begin position="201"/>
        <end position="281"/>
    </location>
</feature>
<feature type="transmembrane region" description="Helical" evidence="5">
    <location>
        <begin position="12"/>
        <end position="32"/>
    </location>
</feature>
<protein>
    <submittedName>
        <fullName evidence="7">Resuscitation-promoting factor</fullName>
    </submittedName>
</protein>
<dbReference type="SMART" id="SM01208">
    <property type="entry name" value="G5"/>
    <property type="match status" value="1"/>
</dbReference>
<dbReference type="PROSITE" id="PS51109">
    <property type="entry name" value="G5"/>
    <property type="match status" value="1"/>
</dbReference>
<dbReference type="Pfam" id="PF07501">
    <property type="entry name" value="G5"/>
    <property type="match status" value="1"/>
</dbReference>
<evidence type="ECO:0000313" key="8">
    <source>
        <dbReference type="Proteomes" id="UP001500642"/>
    </source>
</evidence>
<dbReference type="PANTHER" id="PTHR39160">
    <property type="entry name" value="CELL WALL-BINDING PROTEIN YOCH"/>
    <property type="match status" value="1"/>
</dbReference>
<evidence type="ECO:0000256" key="1">
    <source>
        <dbReference type="ARBA" id="ARBA00010830"/>
    </source>
</evidence>
<dbReference type="PANTHER" id="PTHR39160:SF4">
    <property type="entry name" value="RESUSCITATION-PROMOTING FACTOR RPFB"/>
    <property type="match status" value="1"/>
</dbReference>
<name>A0ABP8JK68_9MICO</name>